<dbReference type="InterPro" id="IPR007793">
    <property type="entry name" value="DivIVA_fam"/>
</dbReference>
<evidence type="ECO:0000313" key="2">
    <source>
        <dbReference type="EMBL" id="MPM56385.1"/>
    </source>
</evidence>
<dbReference type="EMBL" id="VSSQ01015733">
    <property type="protein sequence ID" value="MPM56385.1"/>
    <property type="molecule type" value="Genomic_DNA"/>
</dbReference>
<name>A0A645ASY6_9ZZZZ</name>
<sequence length="153" mass="17605">MEDTAKFSTMKNGYNRYEVDEEVKHLTEALKEANMQMERYRRLAEQANEQLVTIKDRYHVLITELSVREKAADDISRIALKEANQIISTAQNNADSIVQEALATARLLLIEISRIANEAHDVKSDMQDRLNALQKTLDEFAIIEPIDARFLVR</sequence>
<gene>
    <name evidence="2" type="ORF">SDC9_103187</name>
</gene>
<dbReference type="AlphaFoldDB" id="A0A645ASY6"/>
<evidence type="ECO:0008006" key="3">
    <source>
        <dbReference type="Google" id="ProtNLM"/>
    </source>
</evidence>
<proteinExistence type="predicted"/>
<feature type="coiled-coil region" evidence="1">
    <location>
        <begin position="23"/>
        <end position="136"/>
    </location>
</feature>
<evidence type="ECO:0000256" key="1">
    <source>
        <dbReference type="SAM" id="Coils"/>
    </source>
</evidence>
<keyword evidence="1" id="KW-0175">Coiled coil</keyword>
<reference evidence="2" key="1">
    <citation type="submission" date="2019-08" db="EMBL/GenBank/DDBJ databases">
        <authorList>
            <person name="Kucharzyk K."/>
            <person name="Murdoch R.W."/>
            <person name="Higgins S."/>
            <person name="Loffler F."/>
        </authorList>
    </citation>
    <scope>NUCLEOTIDE SEQUENCE</scope>
</reference>
<comment type="caution">
    <text evidence="2">The sequence shown here is derived from an EMBL/GenBank/DDBJ whole genome shotgun (WGS) entry which is preliminary data.</text>
</comment>
<protein>
    <recommendedName>
        <fullName evidence="3">Cell division protein DivIVA</fullName>
    </recommendedName>
</protein>
<accession>A0A645ASY6</accession>
<organism evidence="2">
    <name type="scientific">bioreactor metagenome</name>
    <dbReference type="NCBI Taxonomy" id="1076179"/>
    <lineage>
        <taxon>unclassified sequences</taxon>
        <taxon>metagenomes</taxon>
        <taxon>ecological metagenomes</taxon>
    </lineage>
</organism>
<dbReference type="Pfam" id="PF05103">
    <property type="entry name" value="DivIVA"/>
    <property type="match status" value="1"/>
</dbReference>